<protein>
    <submittedName>
        <fullName evidence="3">DUF3558 family protein</fullName>
    </submittedName>
</protein>
<accession>A0ABW9FN74</accession>
<comment type="caution">
    <text evidence="3">The sequence shown here is derived from an EMBL/GenBank/DDBJ whole genome shotgun (WGS) entry which is preliminary data.</text>
</comment>
<keyword evidence="4" id="KW-1185">Reference proteome</keyword>
<gene>
    <name evidence="3" type="ORF">ABEU19_000084</name>
</gene>
<evidence type="ECO:0000256" key="2">
    <source>
        <dbReference type="SAM" id="SignalP"/>
    </source>
</evidence>
<feature type="signal peptide" evidence="2">
    <location>
        <begin position="1"/>
        <end position="24"/>
    </location>
</feature>
<dbReference type="RefSeq" id="WP_348610080.1">
    <property type="nucleotide sequence ID" value="NZ_CP157276.1"/>
</dbReference>
<feature type="compositionally biased region" description="Polar residues" evidence="1">
    <location>
        <begin position="25"/>
        <end position="39"/>
    </location>
</feature>
<proteinExistence type="predicted"/>
<feature type="region of interest" description="Disordered" evidence="1">
    <location>
        <begin position="25"/>
        <end position="71"/>
    </location>
</feature>
<evidence type="ECO:0000256" key="1">
    <source>
        <dbReference type="SAM" id="MobiDB-lite"/>
    </source>
</evidence>
<keyword evidence="2" id="KW-0732">Signal</keyword>
<sequence length="208" mass="21704">MRILPATISACAVLATLTVASCSASNEAPESGPQVTVTSEAPAKPTFDENAPQVKPSTLNTRRIAPRTYAGSPTPVTLDFDPCGLLTSEEVAATTREPLVPGVVAHETGEGPTGCNWGVEEGSTAVSLAQFDAESHGGEAAVVADIGGREVFLMFGNQARCLMYTYFSDNRLVSMDVKAQVGDGRSPDDLCNQSLGLLTTAVGRLGWE</sequence>
<name>A0ABW9FN74_9NOCA</name>
<dbReference type="PROSITE" id="PS51257">
    <property type="entry name" value="PROKAR_LIPOPROTEIN"/>
    <property type="match status" value="1"/>
</dbReference>
<dbReference type="EMBL" id="JBDLNU010000001">
    <property type="protein sequence ID" value="MFM1726648.1"/>
    <property type="molecule type" value="Genomic_DNA"/>
</dbReference>
<reference evidence="3 4" key="1">
    <citation type="submission" date="2023-11" db="EMBL/GenBank/DDBJ databases">
        <authorList>
            <person name="Val-Calvo J."/>
            <person name="Scortti M."/>
            <person name="Vazquez-Boland J."/>
        </authorList>
    </citation>
    <scope>NUCLEOTIDE SEQUENCE [LARGE SCALE GENOMIC DNA]</scope>
    <source>
        <strain evidence="3 4">DSM 46662</strain>
    </source>
</reference>
<evidence type="ECO:0000313" key="3">
    <source>
        <dbReference type="EMBL" id="MFM1726648.1"/>
    </source>
</evidence>
<evidence type="ECO:0000313" key="4">
    <source>
        <dbReference type="Proteomes" id="UP001629744"/>
    </source>
</evidence>
<organism evidence="3 4">
    <name type="scientific">Prescottella soli</name>
    <dbReference type="NCBI Taxonomy" id="1543852"/>
    <lineage>
        <taxon>Bacteria</taxon>
        <taxon>Bacillati</taxon>
        <taxon>Actinomycetota</taxon>
        <taxon>Actinomycetes</taxon>
        <taxon>Mycobacteriales</taxon>
        <taxon>Nocardiaceae</taxon>
        <taxon>Prescottella</taxon>
    </lineage>
</organism>
<feature type="chain" id="PRO_5047464595" evidence="2">
    <location>
        <begin position="25"/>
        <end position="208"/>
    </location>
</feature>
<dbReference type="Proteomes" id="UP001629744">
    <property type="component" value="Unassembled WGS sequence"/>
</dbReference>
<dbReference type="InterPro" id="IPR024520">
    <property type="entry name" value="DUF3558"/>
</dbReference>
<dbReference type="Pfam" id="PF12079">
    <property type="entry name" value="DUF3558"/>
    <property type="match status" value="1"/>
</dbReference>